<evidence type="ECO:0000313" key="1">
    <source>
        <dbReference type="EMBL" id="MFC5154001.1"/>
    </source>
</evidence>
<evidence type="ECO:0000313" key="2">
    <source>
        <dbReference type="EMBL" id="MFC5155575.1"/>
    </source>
</evidence>
<dbReference type="Proteomes" id="UP001596160">
    <property type="component" value="Unassembled WGS sequence"/>
</dbReference>
<keyword evidence="2" id="KW-0540">Nuclease</keyword>
<dbReference type="EMBL" id="JBHSKP010000013">
    <property type="protein sequence ID" value="MFC5154001.1"/>
    <property type="molecule type" value="Genomic_DNA"/>
</dbReference>
<gene>
    <name evidence="1" type="ORF">ACFPRH_19905</name>
    <name evidence="2" type="ORF">ACFPRH_27980</name>
</gene>
<keyword evidence="3" id="KW-1185">Reference proteome</keyword>
<protein>
    <submittedName>
        <fullName evidence="2">HNH endonuclease</fullName>
    </submittedName>
</protein>
<feature type="non-terminal residue" evidence="2">
    <location>
        <position position="1"/>
    </location>
</feature>
<name>A0ABW0AP98_9ACTN</name>
<keyword evidence="2" id="KW-0378">Hydrolase</keyword>
<evidence type="ECO:0000313" key="3">
    <source>
        <dbReference type="Proteomes" id="UP001596160"/>
    </source>
</evidence>
<organism evidence="2 3">
    <name type="scientific">Streptomyces amakusaensis</name>
    <dbReference type="NCBI Taxonomy" id="67271"/>
    <lineage>
        <taxon>Bacteria</taxon>
        <taxon>Bacillati</taxon>
        <taxon>Actinomycetota</taxon>
        <taxon>Actinomycetes</taxon>
        <taxon>Kitasatosporales</taxon>
        <taxon>Streptomycetaceae</taxon>
        <taxon>Streptomyces</taxon>
    </lineage>
</organism>
<accession>A0ABW0AP98</accession>
<dbReference type="EMBL" id="JBHSKP010000024">
    <property type="protein sequence ID" value="MFC5155575.1"/>
    <property type="molecule type" value="Genomic_DNA"/>
</dbReference>
<reference evidence="2" key="3">
    <citation type="submission" date="2024-09" db="EMBL/GenBank/DDBJ databases">
        <authorList>
            <person name="Sun Q."/>
            <person name="Mori K."/>
        </authorList>
    </citation>
    <scope>NUCLEOTIDE SEQUENCE</scope>
    <source>
        <strain evidence="2">CGMCC 4.1462</strain>
    </source>
</reference>
<keyword evidence="2" id="KW-0255">Endonuclease</keyword>
<sequence>DPAQWLPPAPDALCRYLSEWTATKLRWNLTADEAEQDRLFVLAAQCSGTSVTYEPAP</sequence>
<proteinExistence type="predicted"/>
<dbReference type="GO" id="GO:0004519">
    <property type="term" value="F:endonuclease activity"/>
    <property type="evidence" value="ECO:0007669"/>
    <property type="project" value="UniProtKB-KW"/>
</dbReference>
<reference evidence="2" key="1">
    <citation type="journal article" date="2014" name="Int. J. Syst. Evol. Microbiol.">
        <title>Complete genome of a new Firmicutes species belonging to the dominant human colonic microbiota ('Ruminococcus bicirculans') reveals two chromosomes and a selective capacity to utilize plant glucans.</title>
        <authorList>
            <consortium name="NISC Comparative Sequencing Program"/>
            <person name="Wegmann U."/>
            <person name="Louis P."/>
            <person name="Goesmann A."/>
            <person name="Henrissat B."/>
            <person name="Duncan S.H."/>
            <person name="Flint H.J."/>
        </authorList>
    </citation>
    <scope>NUCLEOTIDE SEQUENCE</scope>
    <source>
        <strain evidence="2">CGMCC 4.1462</strain>
    </source>
</reference>
<reference evidence="3" key="2">
    <citation type="journal article" date="2019" name="Int. J. Syst. Evol. Microbiol.">
        <title>The Global Catalogue of Microorganisms (GCM) 10K type strain sequencing project: providing services to taxonomists for standard genome sequencing and annotation.</title>
        <authorList>
            <consortium name="The Broad Institute Genomics Platform"/>
            <consortium name="The Broad Institute Genome Sequencing Center for Infectious Disease"/>
            <person name="Wu L."/>
            <person name="Ma J."/>
        </authorList>
    </citation>
    <scope>NUCLEOTIDE SEQUENCE [LARGE SCALE GENOMIC DNA]</scope>
    <source>
        <strain evidence="3">PCU 266</strain>
    </source>
</reference>
<comment type="caution">
    <text evidence="2">The sequence shown here is derived from an EMBL/GenBank/DDBJ whole genome shotgun (WGS) entry which is preliminary data.</text>
</comment>